<evidence type="ECO:0000313" key="4">
    <source>
        <dbReference type="Proteomes" id="UP000242715"/>
    </source>
</evidence>
<organism evidence="3 4">
    <name type="scientific">Trifolium subterraneum</name>
    <name type="common">Subterranean clover</name>
    <dbReference type="NCBI Taxonomy" id="3900"/>
    <lineage>
        <taxon>Eukaryota</taxon>
        <taxon>Viridiplantae</taxon>
        <taxon>Streptophyta</taxon>
        <taxon>Embryophyta</taxon>
        <taxon>Tracheophyta</taxon>
        <taxon>Spermatophyta</taxon>
        <taxon>Magnoliopsida</taxon>
        <taxon>eudicotyledons</taxon>
        <taxon>Gunneridae</taxon>
        <taxon>Pentapetalae</taxon>
        <taxon>rosids</taxon>
        <taxon>fabids</taxon>
        <taxon>Fabales</taxon>
        <taxon>Fabaceae</taxon>
        <taxon>Papilionoideae</taxon>
        <taxon>50 kb inversion clade</taxon>
        <taxon>NPAAA clade</taxon>
        <taxon>Hologalegina</taxon>
        <taxon>IRL clade</taxon>
        <taxon>Trifolieae</taxon>
        <taxon>Trifolium</taxon>
    </lineage>
</organism>
<keyword evidence="4" id="KW-1185">Reference proteome</keyword>
<dbReference type="Proteomes" id="UP000242715">
    <property type="component" value="Unassembled WGS sequence"/>
</dbReference>
<dbReference type="InterPro" id="IPR043128">
    <property type="entry name" value="Rev_trsase/Diguanyl_cyclase"/>
</dbReference>
<dbReference type="Pfam" id="PF00078">
    <property type="entry name" value="RVT_1"/>
    <property type="match status" value="1"/>
</dbReference>
<dbReference type="CDD" id="cd01647">
    <property type="entry name" value="RT_LTR"/>
    <property type="match status" value="1"/>
</dbReference>
<dbReference type="PANTHER" id="PTHR15503">
    <property type="entry name" value="LDOC1 RELATED"/>
    <property type="match status" value="1"/>
</dbReference>
<sequence>MKERIDDHESSLNISLRIKYYYLEKNLKTQNTIQPPLLVFSPTHLHRYGLRGDIAHVVSLQKIANFGDLTKKAYSAEATIDFANREKEASDQPRKDSGKFKQQLKAKGSPSKGKQTYSPQSPKTCSKCGNRHGGECMKGKRVCYLCKQPGHMKNDWPKWKNMGGAKGTTISKGKVYTMEGEKVKGSNSLIADLICLPIKDLDVNLGMDWLSANSMYIGCAEKRIYMPTGNTTKGHFIRPSVSPWGAPVLLVKKKDGTMRLCIDYRQLNRVTIKNKFPLPRIDDLLDQLRGTTVFSKIDLRSGYHQIRVRSSDVSKLPLEPDTTIMNFW</sequence>
<dbReference type="Pfam" id="PF08284">
    <property type="entry name" value="RVP_2"/>
    <property type="match status" value="1"/>
</dbReference>
<proteinExistence type="predicted"/>
<feature type="compositionally biased region" description="Polar residues" evidence="1">
    <location>
        <begin position="112"/>
        <end position="124"/>
    </location>
</feature>
<dbReference type="EMBL" id="DF974868">
    <property type="protein sequence ID" value="GAU50771.1"/>
    <property type="molecule type" value="Genomic_DNA"/>
</dbReference>
<dbReference type="Gene3D" id="4.10.60.10">
    <property type="entry name" value="Zinc finger, CCHC-type"/>
    <property type="match status" value="1"/>
</dbReference>
<dbReference type="SUPFAM" id="SSF56672">
    <property type="entry name" value="DNA/RNA polymerases"/>
    <property type="match status" value="1"/>
</dbReference>
<feature type="domain" description="Reverse transcriptase" evidence="2">
    <location>
        <begin position="251"/>
        <end position="312"/>
    </location>
</feature>
<feature type="region of interest" description="Disordered" evidence="1">
    <location>
        <begin position="85"/>
        <end position="129"/>
    </location>
</feature>
<dbReference type="PANTHER" id="PTHR15503:SF45">
    <property type="entry name" value="RNA-DIRECTED DNA POLYMERASE HOMOLOG"/>
    <property type="match status" value="1"/>
</dbReference>
<evidence type="ECO:0000256" key="1">
    <source>
        <dbReference type="SAM" id="MobiDB-lite"/>
    </source>
</evidence>
<dbReference type="InterPro" id="IPR032567">
    <property type="entry name" value="RTL1-rel"/>
</dbReference>
<protein>
    <recommendedName>
        <fullName evidence="2">Reverse transcriptase domain-containing protein</fullName>
    </recommendedName>
</protein>
<feature type="compositionally biased region" description="Basic and acidic residues" evidence="1">
    <location>
        <begin position="85"/>
        <end position="99"/>
    </location>
</feature>
<dbReference type="OrthoDB" id="1924993at2759"/>
<evidence type="ECO:0000259" key="2">
    <source>
        <dbReference type="Pfam" id="PF00078"/>
    </source>
</evidence>
<name>A0A2Z6P2R1_TRISU</name>
<dbReference type="AlphaFoldDB" id="A0A2Z6P2R1"/>
<accession>A0A2Z6P2R1</accession>
<gene>
    <name evidence="3" type="ORF">TSUD_290990</name>
</gene>
<evidence type="ECO:0000313" key="3">
    <source>
        <dbReference type="EMBL" id="GAU50771.1"/>
    </source>
</evidence>
<dbReference type="InterPro" id="IPR000477">
    <property type="entry name" value="RT_dom"/>
</dbReference>
<dbReference type="Gene3D" id="3.30.70.270">
    <property type="match status" value="1"/>
</dbReference>
<dbReference type="InterPro" id="IPR043502">
    <property type="entry name" value="DNA/RNA_pol_sf"/>
</dbReference>
<dbReference type="Gene3D" id="3.10.10.10">
    <property type="entry name" value="HIV Type 1 Reverse Transcriptase, subunit A, domain 1"/>
    <property type="match status" value="1"/>
</dbReference>
<reference evidence="4" key="1">
    <citation type="journal article" date="2017" name="Front. Plant Sci.">
        <title>Climate Clever Clovers: New Paradigm to Reduce the Environmental Footprint of Ruminants by Breeding Low Methanogenic Forages Utilizing Haplotype Variation.</title>
        <authorList>
            <person name="Kaur P."/>
            <person name="Appels R."/>
            <person name="Bayer P.E."/>
            <person name="Keeble-Gagnere G."/>
            <person name="Wang J."/>
            <person name="Hirakawa H."/>
            <person name="Shirasawa K."/>
            <person name="Vercoe P."/>
            <person name="Stefanova K."/>
            <person name="Durmic Z."/>
            <person name="Nichols P."/>
            <person name="Revell C."/>
            <person name="Isobe S.N."/>
            <person name="Edwards D."/>
            <person name="Erskine W."/>
        </authorList>
    </citation>
    <scope>NUCLEOTIDE SEQUENCE [LARGE SCALE GENOMIC DNA]</scope>
    <source>
        <strain evidence="4">cv. Daliak</strain>
    </source>
</reference>